<accession>A0A3A5M4A8</accession>
<sequence length="188" mass="20511">MADSVELLLDPSSDLVLLEDWAALEAEGLPNQSRHQSFSNAPHITLAAATRIDGRYDDDLAAAAEGPPLQLVTAGFLVFPTRRKFVLARQVVADTALTNLHRRIWFALEGVPESVPTTLRGAWTPHVTLGHGLTSGQLANALELLRERPPERLGAGIVRRWDAKEKRLILLGGGGVSWEEQSGNLRTQ</sequence>
<keyword evidence="2" id="KW-1185">Reference proteome</keyword>
<dbReference type="InterPro" id="IPR009097">
    <property type="entry name" value="Cyclic_Pdiesterase"/>
</dbReference>
<dbReference type="Pfam" id="PF13563">
    <property type="entry name" value="2_5_RNA_ligase2"/>
    <property type="match status" value="1"/>
</dbReference>
<dbReference type="RefSeq" id="WP_120149761.1">
    <property type="nucleotide sequence ID" value="NZ_QZVT01000008.1"/>
</dbReference>
<dbReference type="AlphaFoldDB" id="A0A3A5M4A8"/>
<dbReference type="EMBL" id="QZVT01000008">
    <property type="protein sequence ID" value="RJT77745.1"/>
    <property type="molecule type" value="Genomic_DNA"/>
</dbReference>
<dbReference type="OrthoDB" id="3397424at2"/>
<dbReference type="SUPFAM" id="SSF55144">
    <property type="entry name" value="LigT-like"/>
    <property type="match status" value="1"/>
</dbReference>
<dbReference type="GO" id="GO:0016874">
    <property type="term" value="F:ligase activity"/>
    <property type="evidence" value="ECO:0007669"/>
    <property type="project" value="UniProtKB-KW"/>
</dbReference>
<reference evidence="1 2" key="1">
    <citation type="submission" date="2018-09" db="EMBL/GenBank/DDBJ databases">
        <title>Novel species of Arthrobacter.</title>
        <authorList>
            <person name="Liu Q."/>
            <person name="Xin Y.-H."/>
        </authorList>
    </citation>
    <scope>NUCLEOTIDE SEQUENCE [LARGE SCALE GENOMIC DNA]</scope>
    <source>
        <strain evidence="1 2">Hz2</strain>
    </source>
</reference>
<evidence type="ECO:0000313" key="1">
    <source>
        <dbReference type="EMBL" id="RJT77745.1"/>
    </source>
</evidence>
<evidence type="ECO:0000313" key="2">
    <source>
        <dbReference type="Proteomes" id="UP000272560"/>
    </source>
</evidence>
<protein>
    <submittedName>
        <fullName evidence="1">2'-5' RNA ligase family protein</fullName>
    </submittedName>
</protein>
<organism evidence="1 2">
    <name type="scientific">Arthrobacter cheniae</name>
    <dbReference type="NCBI Taxonomy" id="1258888"/>
    <lineage>
        <taxon>Bacteria</taxon>
        <taxon>Bacillati</taxon>
        <taxon>Actinomycetota</taxon>
        <taxon>Actinomycetes</taxon>
        <taxon>Micrococcales</taxon>
        <taxon>Micrococcaceae</taxon>
        <taxon>Arthrobacter</taxon>
    </lineage>
</organism>
<gene>
    <name evidence="1" type="ORF">D6T63_14435</name>
</gene>
<keyword evidence="1" id="KW-0436">Ligase</keyword>
<dbReference type="Gene3D" id="3.90.1140.10">
    <property type="entry name" value="Cyclic phosphodiesterase"/>
    <property type="match status" value="1"/>
</dbReference>
<comment type="caution">
    <text evidence="1">The sequence shown here is derived from an EMBL/GenBank/DDBJ whole genome shotgun (WGS) entry which is preliminary data.</text>
</comment>
<dbReference type="Proteomes" id="UP000272560">
    <property type="component" value="Unassembled WGS sequence"/>
</dbReference>
<name>A0A3A5M4A8_9MICC</name>
<proteinExistence type="predicted"/>